<dbReference type="Gene3D" id="3.90.1200.10">
    <property type="match status" value="1"/>
</dbReference>
<accession>A0A1F7RX75</accession>
<gene>
    <name evidence="2" type="ORF">A2W05_07445</name>
</gene>
<name>A0A1F7RX75_9BACT</name>
<protein>
    <recommendedName>
        <fullName evidence="1">Aminoglycoside phosphotransferase domain-containing protein</fullName>
    </recommendedName>
</protein>
<dbReference type="InterPro" id="IPR002575">
    <property type="entry name" value="Aminoglycoside_PTrfase"/>
</dbReference>
<sequence>MELREIFSGRNLPYIDVREHLKKSGLRVPEIYGFDGKEKFLLLEDLGDETMETRLSFLNNREKKNLYKKAIDLLIQLQVEASIPKEPKSIAFSLAFDVEKFMFELNFFREHYLEGLLKLKISNDDLKNLNNEFLKLSEKLTREHRVFAHRDYHSRNLMVFGDELAMVDFQDARMGLCQYDLASLLRDSYVVLDGSVRDELVEYYICRIDNHYKRNTDKDEFRKTFDLMSVQRNIKAIGTFAFQKVVKGNDRYLKYIPATLKYVKENLEKYEELKGLRSFFSSLWYN</sequence>
<evidence type="ECO:0000313" key="2">
    <source>
        <dbReference type="EMBL" id="OGL45668.1"/>
    </source>
</evidence>
<dbReference type="Proteomes" id="UP000178797">
    <property type="component" value="Unassembled WGS sequence"/>
</dbReference>
<dbReference type="AlphaFoldDB" id="A0A1F7RX75"/>
<dbReference type="EMBL" id="MGDE01000121">
    <property type="protein sequence ID" value="OGL45668.1"/>
    <property type="molecule type" value="Genomic_DNA"/>
</dbReference>
<organism evidence="2 3">
    <name type="scientific">Candidatus Schekmanbacteria bacterium RBG_16_38_10</name>
    <dbReference type="NCBI Taxonomy" id="1817879"/>
    <lineage>
        <taxon>Bacteria</taxon>
        <taxon>Candidatus Schekmaniibacteriota</taxon>
    </lineage>
</organism>
<evidence type="ECO:0000313" key="3">
    <source>
        <dbReference type="Proteomes" id="UP000178797"/>
    </source>
</evidence>
<dbReference type="Gene3D" id="3.30.200.20">
    <property type="entry name" value="Phosphorylase Kinase, domain 1"/>
    <property type="match status" value="1"/>
</dbReference>
<feature type="domain" description="Aminoglycoside phosphotransferase" evidence="1">
    <location>
        <begin position="14"/>
        <end position="205"/>
    </location>
</feature>
<comment type="caution">
    <text evidence="2">The sequence shown here is derived from an EMBL/GenBank/DDBJ whole genome shotgun (WGS) entry which is preliminary data.</text>
</comment>
<dbReference type="InterPro" id="IPR011009">
    <property type="entry name" value="Kinase-like_dom_sf"/>
</dbReference>
<reference evidence="2 3" key="1">
    <citation type="journal article" date="2016" name="Nat. Commun.">
        <title>Thousands of microbial genomes shed light on interconnected biogeochemical processes in an aquifer system.</title>
        <authorList>
            <person name="Anantharaman K."/>
            <person name="Brown C.T."/>
            <person name="Hug L.A."/>
            <person name="Sharon I."/>
            <person name="Castelle C.J."/>
            <person name="Probst A.J."/>
            <person name="Thomas B.C."/>
            <person name="Singh A."/>
            <person name="Wilkins M.J."/>
            <person name="Karaoz U."/>
            <person name="Brodie E.L."/>
            <person name="Williams K.H."/>
            <person name="Hubbard S.S."/>
            <person name="Banfield J.F."/>
        </authorList>
    </citation>
    <scope>NUCLEOTIDE SEQUENCE [LARGE SCALE GENOMIC DNA]</scope>
</reference>
<dbReference type="Pfam" id="PF01636">
    <property type="entry name" value="APH"/>
    <property type="match status" value="1"/>
</dbReference>
<dbReference type="SUPFAM" id="SSF56112">
    <property type="entry name" value="Protein kinase-like (PK-like)"/>
    <property type="match status" value="1"/>
</dbReference>
<proteinExistence type="predicted"/>
<evidence type="ECO:0000259" key="1">
    <source>
        <dbReference type="Pfam" id="PF01636"/>
    </source>
</evidence>